<dbReference type="InterPro" id="IPR012668">
    <property type="entry name" value="CHP02466"/>
</dbReference>
<dbReference type="InterPro" id="IPR019734">
    <property type="entry name" value="TPR_rpt"/>
</dbReference>
<dbReference type="Gene3D" id="1.25.40.10">
    <property type="entry name" value="Tetratricopeptide repeat domain"/>
    <property type="match status" value="1"/>
</dbReference>
<accession>A0ABV9LTL1</accession>
<dbReference type="Pfam" id="PF13429">
    <property type="entry name" value="TPR_15"/>
    <property type="match status" value="1"/>
</dbReference>
<evidence type="ECO:0000313" key="3">
    <source>
        <dbReference type="Proteomes" id="UP001595897"/>
    </source>
</evidence>
<dbReference type="Proteomes" id="UP001595897">
    <property type="component" value="Unassembled WGS sequence"/>
</dbReference>
<comment type="caution">
    <text evidence="2">The sequence shown here is derived from an EMBL/GenBank/DDBJ whole genome shotgun (WGS) entry which is preliminary data.</text>
</comment>
<dbReference type="EMBL" id="JBHSGU010000002">
    <property type="protein sequence ID" value="MFC4699851.1"/>
    <property type="molecule type" value="Genomic_DNA"/>
</dbReference>
<keyword evidence="1" id="KW-0802">TPR repeat</keyword>
<dbReference type="SMART" id="SM00028">
    <property type="entry name" value="TPR"/>
    <property type="match status" value="7"/>
</dbReference>
<keyword evidence="3" id="KW-1185">Reference proteome</keyword>
<dbReference type="RefSeq" id="WP_382406763.1">
    <property type="nucleotide sequence ID" value="NZ_JBHSGU010000002.1"/>
</dbReference>
<protein>
    <submittedName>
        <fullName evidence="2">2OG-Fe(II) oxygenase family protein</fullName>
    </submittedName>
</protein>
<evidence type="ECO:0000313" key="2">
    <source>
        <dbReference type="EMBL" id="MFC4699851.1"/>
    </source>
</evidence>
<evidence type="ECO:0000256" key="1">
    <source>
        <dbReference type="PROSITE-ProRule" id="PRU00339"/>
    </source>
</evidence>
<organism evidence="2 3">
    <name type="scientific">Glaciecola siphonariae</name>
    <dbReference type="NCBI Taxonomy" id="521012"/>
    <lineage>
        <taxon>Bacteria</taxon>
        <taxon>Pseudomonadati</taxon>
        <taxon>Pseudomonadota</taxon>
        <taxon>Gammaproteobacteria</taxon>
        <taxon>Alteromonadales</taxon>
        <taxon>Alteromonadaceae</taxon>
        <taxon>Glaciecola</taxon>
    </lineage>
</organism>
<reference evidence="3" key="1">
    <citation type="journal article" date="2019" name="Int. J. Syst. Evol. Microbiol.">
        <title>The Global Catalogue of Microorganisms (GCM) 10K type strain sequencing project: providing services to taxonomists for standard genome sequencing and annotation.</title>
        <authorList>
            <consortium name="The Broad Institute Genomics Platform"/>
            <consortium name="The Broad Institute Genome Sequencing Center for Infectious Disease"/>
            <person name="Wu L."/>
            <person name="Ma J."/>
        </authorList>
    </citation>
    <scope>NUCLEOTIDE SEQUENCE [LARGE SCALE GENOMIC DNA]</scope>
    <source>
        <strain evidence="3">KACC 12507</strain>
    </source>
</reference>
<dbReference type="InterPro" id="IPR011990">
    <property type="entry name" value="TPR-like_helical_dom_sf"/>
</dbReference>
<dbReference type="Pfam" id="PF13759">
    <property type="entry name" value="2OG-FeII_Oxy_5"/>
    <property type="match status" value="1"/>
</dbReference>
<dbReference type="SUPFAM" id="SSF48452">
    <property type="entry name" value="TPR-like"/>
    <property type="match status" value="2"/>
</dbReference>
<sequence>MVLNQASIKWMQQGLQFHRAGDFSQAKLCYDRSLREQASNYETLQLYGALLHKAGQYEKAIDLLLASLSIEPNQAHVLNTLGNAYKALCNVNSAREKYDSAIQMKPDYADPYINLCQLLIQQEQLTDASAYLIEAFKHCPSNWQLLRLQGLLQKAQGSLALALKSVERAKELAPNQAVIFHDLALLLRMMGRSNEAISHYKQLLNLGYTSEVFFHNYANALSDVSQHDLALEYYSKALSINPTARDTLLNWCDLMWESGQGDKMFAAYEVAMKRDDIRPEVISDYIKKLLRTNNIEAARVVFSRSQDMFPAHPLTSVNRIALSCYTKTGAETIKLEDLSTQLKKICREPLVDLNDKLSCIEYALEKAAFETAYNELIWLQRSHPNDQWLLALLHTCQRVLPDKTYSFKDVENYVFEYQISPPSGSSLTEYLQALKVHLLSLHQSKEQPLEQTLHHGTQTRGNLFAKPHPLVAHIMSEYRQAVVAYKHALSKLPELYPGFWQEKPFTFSGSWSVALRQSGFHNNHIHPMGWLSSACYISLPDFDQSSNAGYFQVGIPNLANDGLGLPALKEVMPQEGKLVLFPSMLWHGTVPFKQNELRLSIACDIVYTDKEVKD</sequence>
<dbReference type="Pfam" id="PF13432">
    <property type="entry name" value="TPR_16"/>
    <property type="match status" value="1"/>
</dbReference>
<gene>
    <name evidence="2" type="ORF">ACFO4O_06760</name>
</gene>
<dbReference type="InterPro" id="IPR037919">
    <property type="entry name" value="OGT"/>
</dbReference>
<dbReference type="PANTHER" id="PTHR44366">
    <property type="entry name" value="UDP-N-ACETYLGLUCOSAMINE--PEPTIDE N-ACETYLGLUCOSAMINYLTRANSFERASE 110 KDA SUBUNIT"/>
    <property type="match status" value="1"/>
</dbReference>
<dbReference type="PROSITE" id="PS50005">
    <property type="entry name" value="TPR"/>
    <property type="match status" value="3"/>
</dbReference>
<name>A0ABV9LTL1_9ALTE</name>
<proteinExistence type="predicted"/>
<dbReference type="Gene3D" id="2.60.120.620">
    <property type="entry name" value="q2cbj1_9rhob like domain"/>
    <property type="match status" value="1"/>
</dbReference>
<dbReference type="PANTHER" id="PTHR44366:SF1">
    <property type="entry name" value="UDP-N-ACETYLGLUCOSAMINE--PEPTIDE N-ACETYLGLUCOSAMINYLTRANSFERASE 110 KDA SUBUNIT"/>
    <property type="match status" value="1"/>
</dbReference>
<feature type="repeat" description="TPR" evidence="1">
    <location>
        <begin position="211"/>
        <end position="244"/>
    </location>
</feature>
<feature type="repeat" description="TPR" evidence="1">
    <location>
        <begin position="75"/>
        <end position="108"/>
    </location>
</feature>
<feature type="repeat" description="TPR" evidence="1">
    <location>
        <begin position="41"/>
        <end position="74"/>
    </location>
</feature>
<dbReference type="Pfam" id="PF14559">
    <property type="entry name" value="TPR_19"/>
    <property type="match status" value="1"/>
</dbReference>